<dbReference type="EMBL" id="HG994586">
    <property type="protein sequence ID" value="CAF3005182.1"/>
    <property type="molecule type" value="Genomic_DNA"/>
</dbReference>
<evidence type="ECO:0000313" key="1">
    <source>
        <dbReference type="EMBL" id="CAF3005182.1"/>
    </source>
</evidence>
<accession>A0A7R8D2U7</accession>
<proteinExistence type="predicted"/>
<keyword evidence="2" id="KW-1185">Reference proteome</keyword>
<gene>
    <name evidence="1" type="ORF">LSAA_12766</name>
</gene>
<dbReference type="AlphaFoldDB" id="A0A7R8D2U7"/>
<dbReference type="OrthoDB" id="6379362at2759"/>
<protein>
    <submittedName>
        <fullName evidence="1">(salmon louse) hypothetical protein</fullName>
    </submittedName>
</protein>
<reference evidence="1" key="1">
    <citation type="submission" date="2021-02" db="EMBL/GenBank/DDBJ databases">
        <authorList>
            <person name="Bekaert M."/>
        </authorList>
    </citation>
    <scope>NUCLEOTIDE SEQUENCE</scope>
    <source>
        <strain evidence="1">IoA-00</strain>
    </source>
</reference>
<evidence type="ECO:0000313" key="2">
    <source>
        <dbReference type="Proteomes" id="UP000675881"/>
    </source>
</evidence>
<dbReference type="Proteomes" id="UP000675881">
    <property type="component" value="Chromosome 7"/>
</dbReference>
<organism evidence="1 2">
    <name type="scientific">Lepeophtheirus salmonis</name>
    <name type="common">Salmon louse</name>
    <name type="synonym">Caligus salmonis</name>
    <dbReference type="NCBI Taxonomy" id="72036"/>
    <lineage>
        <taxon>Eukaryota</taxon>
        <taxon>Metazoa</taxon>
        <taxon>Ecdysozoa</taxon>
        <taxon>Arthropoda</taxon>
        <taxon>Crustacea</taxon>
        <taxon>Multicrustacea</taxon>
        <taxon>Hexanauplia</taxon>
        <taxon>Copepoda</taxon>
        <taxon>Siphonostomatoida</taxon>
        <taxon>Caligidae</taxon>
        <taxon>Lepeophtheirus</taxon>
    </lineage>
</organism>
<name>A0A7R8D2U7_LEPSM</name>
<sequence length="646" mass="74034">MAKTNTYKKKFRTERLHDDVCKDWIVQIPTDEKNAYCKYCKTTIRAKLSDIKEHTKIEKSRDLARAEAQLCLFIAKHCSIRSCGHRVDVIKKCFYDKTEIDIAMHRTKCTAVLKNVLMPHFIDKLREDIGDRKYSILLDESTDVSVVNGILISLHSFQLTVLSVTAINGQFKAMSQIYEISDGGMETNHQDNQPTNYGACFSPSNISGSSVYLDQGPFFIDDNYKGMIDEEEICFKIRNIKDNEGEKITNFSRSSSINNEEHAKETISVDSQKCGLKVADFLPETPQNENEFNQSYNTKDSNVSYSTSEMISSTFNKMKKDAEIDKLTNGQQQNSHSSLDKIFATTNRLKNFDKERPISNQLYRTYNDSIRNLELKSNEKESLASFGFMKPGVLQDQSDRNKHLKSRLVPHSLLKNQVNKRNDVFSNTFSKTINDFGNNSRMTRKDQDRKLSHTGNETPNVSHLKKFHDKMEKSYESCSKKKEDFITKKQTEDNKSHVAPDVKRLSPYNHRKIIDLKATSKSDMGFPNSSLLKSNYFQDKARQNNKILGHNENNLHDLNSVPNNYSKNKNLSTISNFESNRDSNVPSRAASIFSTSSSNHDTNFKSILEPLRSNVTSRRQSLSCLNKDNNEHQCIQYNEGEKNTNL</sequence>